<protein>
    <submittedName>
        <fullName evidence="3">Flagellar hook-length control protein</fullName>
    </submittedName>
</protein>
<dbReference type="EMBL" id="VRLW01000001">
    <property type="protein sequence ID" value="KAA1260221.1"/>
    <property type="molecule type" value="Genomic_DNA"/>
</dbReference>
<feature type="domain" description="Flagellar hook-length control protein-like C-terminal" evidence="2">
    <location>
        <begin position="413"/>
        <end position="490"/>
    </location>
</feature>
<dbReference type="InterPro" id="IPR021136">
    <property type="entry name" value="Flagellar_hook_control-like_C"/>
</dbReference>
<feature type="region of interest" description="Disordered" evidence="1">
    <location>
        <begin position="482"/>
        <end position="550"/>
    </location>
</feature>
<feature type="compositionally biased region" description="Basic and acidic residues" evidence="1">
    <location>
        <begin position="499"/>
        <end position="525"/>
    </location>
</feature>
<feature type="compositionally biased region" description="Basic and acidic residues" evidence="1">
    <location>
        <begin position="132"/>
        <end position="148"/>
    </location>
</feature>
<feature type="region of interest" description="Disordered" evidence="1">
    <location>
        <begin position="348"/>
        <end position="393"/>
    </location>
</feature>
<dbReference type="Proteomes" id="UP000322699">
    <property type="component" value="Unassembled WGS sequence"/>
</dbReference>
<evidence type="ECO:0000256" key="1">
    <source>
        <dbReference type="SAM" id="MobiDB-lite"/>
    </source>
</evidence>
<gene>
    <name evidence="3" type="ORF">LF1_27600</name>
</gene>
<feature type="region of interest" description="Disordered" evidence="1">
    <location>
        <begin position="64"/>
        <end position="151"/>
    </location>
</feature>
<feature type="compositionally biased region" description="Polar residues" evidence="1">
    <location>
        <begin position="100"/>
        <end position="114"/>
    </location>
</feature>
<evidence type="ECO:0000259" key="2">
    <source>
        <dbReference type="Pfam" id="PF02120"/>
    </source>
</evidence>
<dbReference type="InterPro" id="IPR038610">
    <property type="entry name" value="FliK-like_C_sf"/>
</dbReference>
<feature type="compositionally biased region" description="Polar residues" evidence="1">
    <location>
        <begin position="382"/>
        <end position="393"/>
    </location>
</feature>
<dbReference type="Gene3D" id="3.30.750.140">
    <property type="match status" value="1"/>
</dbReference>
<feature type="compositionally biased region" description="Polar residues" evidence="1">
    <location>
        <begin position="236"/>
        <end position="253"/>
    </location>
</feature>
<comment type="caution">
    <text evidence="3">The sequence shown here is derived from an EMBL/GenBank/DDBJ whole genome shotgun (WGS) entry which is preliminary data.</text>
</comment>
<keyword evidence="3" id="KW-0969">Cilium</keyword>
<feature type="compositionally biased region" description="Low complexity" evidence="1">
    <location>
        <begin position="316"/>
        <end position="332"/>
    </location>
</feature>
<feature type="compositionally biased region" description="Low complexity" evidence="1">
    <location>
        <begin position="271"/>
        <end position="290"/>
    </location>
</feature>
<feature type="compositionally biased region" description="Low complexity" evidence="1">
    <location>
        <begin position="8"/>
        <end position="19"/>
    </location>
</feature>
<feature type="compositionally biased region" description="Polar residues" evidence="1">
    <location>
        <begin position="353"/>
        <end position="362"/>
    </location>
</feature>
<keyword evidence="3" id="KW-0282">Flagellum</keyword>
<dbReference type="Pfam" id="PF02120">
    <property type="entry name" value="Flg_hook"/>
    <property type="match status" value="1"/>
</dbReference>
<dbReference type="OrthoDB" id="292717at2"/>
<feature type="compositionally biased region" description="Polar residues" evidence="1">
    <location>
        <begin position="483"/>
        <end position="498"/>
    </location>
</feature>
<organism evidence="3 4">
    <name type="scientific">Rubripirellula obstinata</name>
    <dbReference type="NCBI Taxonomy" id="406547"/>
    <lineage>
        <taxon>Bacteria</taxon>
        <taxon>Pseudomonadati</taxon>
        <taxon>Planctomycetota</taxon>
        <taxon>Planctomycetia</taxon>
        <taxon>Pirellulales</taxon>
        <taxon>Pirellulaceae</taxon>
        <taxon>Rubripirellula</taxon>
    </lineage>
</organism>
<feature type="compositionally biased region" description="Polar residues" evidence="1">
    <location>
        <begin position="291"/>
        <end position="301"/>
    </location>
</feature>
<feature type="region of interest" description="Disordered" evidence="1">
    <location>
        <begin position="1"/>
        <end position="20"/>
    </location>
</feature>
<sequence>MSDLVKEAAPSLSPAADSSNQAINKRKLLALSSRGTASGGIDGAQASLVVDAFAEVFASMAIASPQPIENVESVSEAPQASDDPIESSNRSDDAGEDDSQSGSDVENGIQSKDSAVNELAIQAPVVNAEAENSEKIDQELSADGKESEQNALDIEAVDESTEASQLAVAATIAKSSTDAEVVDEAVLAPTTDNEKTESKPVVSQANGDAAKVASQQNDNGQATQSESADGGDLQAGEQTGESSDGNGGQQSESNNRRRYSKDDASANERPVTAAAEKSAANAKTAASAVNQQSESVSQTSAAAALPVGDRPTTPPVTAAAGSTASAAVAAASSASNVSSSALNSAVRGANGTAGISSTSATADGSRLMPGSDPSGRPEWAPQSKSSTKADAGTNQAETLNRIKLVQRVSRAFQHLGPDGGVVRLRLAPVELGTVRVEMQIQQKKVNARVVAETEAASSALREHLPELRARLEAHGMQIESLEVDTQSSDSDSSALGQRSQKDSNDQRHANGERQPRSEQRTRNEQSRTPAAPVSQQPVSLASAGGVDIRF</sequence>
<keyword evidence="3" id="KW-0966">Cell projection</keyword>
<dbReference type="AlphaFoldDB" id="A0A5B1CIZ0"/>
<evidence type="ECO:0000313" key="3">
    <source>
        <dbReference type="EMBL" id="KAA1260221.1"/>
    </source>
</evidence>
<dbReference type="CDD" id="cd17470">
    <property type="entry name" value="T3SS_Flik_C"/>
    <property type="match status" value="1"/>
</dbReference>
<proteinExistence type="predicted"/>
<accession>A0A5B1CIZ0</accession>
<evidence type="ECO:0000313" key="4">
    <source>
        <dbReference type="Proteomes" id="UP000322699"/>
    </source>
</evidence>
<keyword evidence="4" id="KW-1185">Reference proteome</keyword>
<dbReference type="RefSeq" id="WP_068266306.1">
    <property type="nucleotide sequence ID" value="NZ_LWSK01000116.1"/>
</dbReference>
<name>A0A5B1CIZ0_9BACT</name>
<feature type="compositionally biased region" description="Polar residues" evidence="1">
    <location>
        <begin position="213"/>
        <end position="227"/>
    </location>
</feature>
<reference evidence="3 4" key="1">
    <citation type="submission" date="2019-08" db="EMBL/GenBank/DDBJ databases">
        <title>Deep-cultivation of Planctomycetes and their phenomic and genomic characterization uncovers novel biology.</title>
        <authorList>
            <person name="Wiegand S."/>
            <person name="Jogler M."/>
            <person name="Boedeker C."/>
            <person name="Pinto D."/>
            <person name="Vollmers J."/>
            <person name="Rivas-Marin E."/>
            <person name="Kohn T."/>
            <person name="Peeters S.H."/>
            <person name="Heuer A."/>
            <person name="Rast P."/>
            <person name="Oberbeckmann S."/>
            <person name="Bunk B."/>
            <person name="Jeske O."/>
            <person name="Meyerdierks A."/>
            <person name="Storesund J.E."/>
            <person name="Kallscheuer N."/>
            <person name="Luecker S."/>
            <person name="Lage O.M."/>
            <person name="Pohl T."/>
            <person name="Merkel B.J."/>
            <person name="Hornburger P."/>
            <person name="Mueller R.-W."/>
            <person name="Bruemmer F."/>
            <person name="Labrenz M."/>
            <person name="Spormann A.M."/>
            <person name="Op Den Camp H."/>
            <person name="Overmann J."/>
            <person name="Amann R."/>
            <person name="Jetten M.S.M."/>
            <person name="Mascher T."/>
            <person name="Medema M.H."/>
            <person name="Devos D.P."/>
            <person name="Kaster A.-K."/>
            <person name="Ovreas L."/>
            <person name="Rohde M."/>
            <person name="Galperin M.Y."/>
            <person name="Jogler C."/>
        </authorList>
    </citation>
    <scope>NUCLEOTIDE SEQUENCE [LARGE SCALE GENOMIC DNA]</scope>
    <source>
        <strain evidence="3 4">LF1</strain>
    </source>
</reference>
<feature type="region of interest" description="Disordered" evidence="1">
    <location>
        <begin position="173"/>
        <end position="332"/>
    </location>
</feature>